<evidence type="ECO:0000313" key="7">
    <source>
        <dbReference type="Proteomes" id="UP000061660"/>
    </source>
</evidence>
<dbReference type="STRING" id="162209.IJ22_33300"/>
<evidence type="ECO:0000256" key="2">
    <source>
        <dbReference type="ARBA" id="ARBA00022475"/>
    </source>
</evidence>
<evidence type="ECO:0000256" key="4">
    <source>
        <dbReference type="ARBA" id="ARBA00022989"/>
    </source>
</evidence>
<dbReference type="OrthoDB" id="9789927at2"/>
<dbReference type="GO" id="GO:0005886">
    <property type="term" value="C:plasma membrane"/>
    <property type="evidence" value="ECO:0007669"/>
    <property type="project" value="UniProtKB-SubCell"/>
</dbReference>
<dbReference type="PATRIC" id="fig|162209.4.peg.3563"/>
<dbReference type="InterPro" id="IPR043428">
    <property type="entry name" value="LivM-like"/>
</dbReference>
<organism evidence="6 7">
    <name type="scientific">Paenibacillus naphthalenovorans</name>
    <dbReference type="NCBI Taxonomy" id="162209"/>
    <lineage>
        <taxon>Bacteria</taxon>
        <taxon>Bacillati</taxon>
        <taxon>Bacillota</taxon>
        <taxon>Bacilli</taxon>
        <taxon>Bacillales</taxon>
        <taxon>Paenibacillaceae</taxon>
        <taxon>Paenibacillus</taxon>
    </lineage>
</organism>
<gene>
    <name evidence="6" type="ORF">IJ22_33300</name>
</gene>
<dbReference type="CDD" id="cd06581">
    <property type="entry name" value="TM_PBP1_LivM_like"/>
    <property type="match status" value="1"/>
</dbReference>
<proteinExistence type="predicted"/>
<reference evidence="6 7" key="2">
    <citation type="journal article" date="2016" name="Genome Announc.">
        <title>Complete Genome Sequences of Two Interactive Moderate Thermophiles, Paenibacillus napthalenovorans 32O-Y and Paenibacillus sp. 32O-W.</title>
        <authorList>
            <person name="Butler R.R.III."/>
            <person name="Wang J."/>
            <person name="Stark B.C."/>
            <person name="Pombert J.F."/>
        </authorList>
    </citation>
    <scope>NUCLEOTIDE SEQUENCE [LARGE SCALE GENOMIC DNA]</scope>
    <source>
        <strain evidence="6 7">32O-Y</strain>
    </source>
</reference>
<dbReference type="RefSeq" id="WP_062409568.1">
    <property type="nucleotide sequence ID" value="NZ_BJCS01000010.1"/>
</dbReference>
<keyword evidence="5" id="KW-0472">Membrane</keyword>
<reference evidence="7" key="1">
    <citation type="submission" date="2015-12" db="EMBL/GenBank/DDBJ databases">
        <title>Complete genome sequences of two moderately thermophilic Paenibacillus species.</title>
        <authorList>
            <person name="Butler R.III."/>
            <person name="Wang J."/>
            <person name="Stark B.C."/>
            <person name="Pombert J.-F."/>
        </authorList>
    </citation>
    <scope>NUCLEOTIDE SEQUENCE [LARGE SCALE GENOMIC DNA]</scope>
    <source>
        <strain evidence="7">32O-Y</strain>
    </source>
</reference>
<dbReference type="PANTHER" id="PTHR30482:SF17">
    <property type="entry name" value="ABC TRANSPORTER ATP-BINDING PROTEIN"/>
    <property type="match status" value="1"/>
</dbReference>
<evidence type="ECO:0000256" key="3">
    <source>
        <dbReference type="ARBA" id="ARBA00022692"/>
    </source>
</evidence>
<keyword evidence="3" id="KW-0812">Transmembrane</keyword>
<keyword evidence="2" id="KW-1003">Cell membrane</keyword>
<dbReference type="Pfam" id="PF02653">
    <property type="entry name" value="BPD_transp_2"/>
    <property type="match status" value="1"/>
</dbReference>
<keyword evidence="4" id="KW-1133">Transmembrane helix</keyword>
<evidence type="ECO:0000256" key="1">
    <source>
        <dbReference type="ARBA" id="ARBA00004651"/>
    </source>
</evidence>
<accession>A0A0U2IMZ1</accession>
<dbReference type="GO" id="GO:0015658">
    <property type="term" value="F:branched-chain amino acid transmembrane transporter activity"/>
    <property type="evidence" value="ECO:0007669"/>
    <property type="project" value="InterPro"/>
</dbReference>
<sequence>MAGLKKNPVVFLVLLVALCIAPFIMSNYFLSILVEILILGIFALSLNILVGYTGLVSLGHAAFFGVGAYTSSLIAIHYTSNVFVTLIAGILLSLMMAGMIGFFCNRVNGFYFLMLTLAFSQMFYALVYRWGSLTQGDNGLSGIPKPTLWVNGLLDSPIAFYFFILIIFLIVFIGLSVILHSPLGQIFVGIRENETRVRVMGYNTTIYKNISFILAGGIGGLAGSLYAFFNGFISPKDIYWTMSGEVLIMVLVGGVGTLIGPVLGAAFIVILETFVSSYTDMWMLIVGMTFILFVIFIPKGIVSIGSLWNERKNVNQGKGNEKELKVRMSGVIQDEK</sequence>
<comment type="subcellular location">
    <subcellularLocation>
        <location evidence="1">Cell membrane</location>
        <topology evidence="1">Multi-pass membrane protein</topology>
    </subcellularLocation>
</comment>
<dbReference type="InterPro" id="IPR001851">
    <property type="entry name" value="ABC_transp_permease"/>
</dbReference>
<dbReference type="PANTHER" id="PTHR30482">
    <property type="entry name" value="HIGH-AFFINITY BRANCHED-CHAIN AMINO ACID TRANSPORT SYSTEM PERMEASE"/>
    <property type="match status" value="1"/>
</dbReference>
<name>A0A0U2IMZ1_9BACL</name>
<keyword evidence="7" id="KW-1185">Reference proteome</keyword>
<dbReference type="KEGG" id="pnp:IJ22_33300"/>
<protein>
    <submittedName>
        <fullName evidence="6">Urea ABC transporter permease</fullName>
    </submittedName>
</protein>
<dbReference type="AlphaFoldDB" id="A0A0U2IMZ1"/>
<dbReference type="Proteomes" id="UP000061660">
    <property type="component" value="Chromosome"/>
</dbReference>
<evidence type="ECO:0000313" key="6">
    <source>
        <dbReference type="EMBL" id="ALS23691.1"/>
    </source>
</evidence>
<dbReference type="EMBL" id="CP013652">
    <property type="protein sequence ID" value="ALS23691.1"/>
    <property type="molecule type" value="Genomic_DNA"/>
</dbReference>
<evidence type="ECO:0000256" key="5">
    <source>
        <dbReference type="ARBA" id="ARBA00023136"/>
    </source>
</evidence>